<keyword evidence="1" id="KW-0472">Membrane</keyword>
<dbReference type="Pfam" id="PF11127">
    <property type="entry name" value="YgaP-like_TM"/>
    <property type="match status" value="1"/>
</dbReference>
<dbReference type="InterPro" id="IPR021309">
    <property type="entry name" value="YgaP-like_TM"/>
</dbReference>
<comment type="caution">
    <text evidence="3">The sequence shown here is derived from an EMBL/GenBank/DDBJ whole genome shotgun (WGS) entry which is preliminary data.</text>
</comment>
<keyword evidence="1" id="KW-0812">Transmembrane</keyword>
<evidence type="ECO:0000313" key="4">
    <source>
        <dbReference type="Proteomes" id="UP000599383"/>
    </source>
</evidence>
<dbReference type="EMBL" id="WVQY01000001">
    <property type="protein sequence ID" value="NOD29679.1"/>
    <property type="molecule type" value="Genomic_DNA"/>
</dbReference>
<proteinExistence type="predicted"/>
<name>A0ABX1W8R5_9RHOB</name>
<feature type="transmembrane region" description="Helical" evidence="1">
    <location>
        <begin position="12"/>
        <end position="34"/>
    </location>
</feature>
<dbReference type="Proteomes" id="UP000599383">
    <property type="component" value="Unassembled WGS sequence"/>
</dbReference>
<reference evidence="3 4" key="1">
    <citation type="submission" date="2019-12" db="EMBL/GenBank/DDBJ databases">
        <title>Ruegeria JWLKs population differentiation of coral mucus and skeleton niches.</title>
        <authorList>
            <person name="Luo D."/>
        </authorList>
    </citation>
    <scope>NUCLEOTIDE SEQUENCE [LARGE SCALE GENOMIC DNA]</scope>
    <source>
        <strain evidence="3 4">HKCCD6238</strain>
    </source>
</reference>
<protein>
    <submittedName>
        <fullName evidence="3">DUF2892 domain-containing protein</fullName>
    </submittedName>
</protein>
<keyword evidence="4" id="KW-1185">Reference proteome</keyword>
<organism evidence="3 4">
    <name type="scientific">Ruegeria atlantica</name>
    <dbReference type="NCBI Taxonomy" id="81569"/>
    <lineage>
        <taxon>Bacteria</taxon>
        <taxon>Pseudomonadati</taxon>
        <taxon>Pseudomonadota</taxon>
        <taxon>Alphaproteobacteria</taxon>
        <taxon>Rhodobacterales</taxon>
        <taxon>Roseobacteraceae</taxon>
        <taxon>Ruegeria</taxon>
    </lineage>
</organism>
<accession>A0ABX1W8R5</accession>
<sequence>MTKNMGGLDKSLRIALGAALILGALLGYGTWMWIGIVPLVTGLLNSCPIYSVLGISTCPTKKN</sequence>
<feature type="domain" description="Inner membrane protein YgaP-like transmembrane" evidence="2">
    <location>
        <begin position="1"/>
        <end position="61"/>
    </location>
</feature>
<evidence type="ECO:0000259" key="2">
    <source>
        <dbReference type="Pfam" id="PF11127"/>
    </source>
</evidence>
<evidence type="ECO:0000256" key="1">
    <source>
        <dbReference type="SAM" id="Phobius"/>
    </source>
</evidence>
<keyword evidence="1" id="KW-1133">Transmembrane helix</keyword>
<gene>
    <name evidence="3" type="ORF">GS617_05300</name>
</gene>
<evidence type="ECO:0000313" key="3">
    <source>
        <dbReference type="EMBL" id="NOD29679.1"/>
    </source>
</evidence>